<name>Q0BS51_GRABC</name>
<evidence type="ECO:0000256" key="3">
    <source>
        <dbReference type="ARBA" id="ARBA00022840"/>
    </source>
</evidence>
<evidence type="ECO:0000256" key="2">
    <source>
        <dbReference type="ARBA" id="ARBA00022741"/>
    </source>
</evidence>
<keyword evidence="6" id="KW-1185">Reference proteome</keyword>
<evidence type="ECO:0000313" key="6">
    <source>
        <dbReference type="Proteomes" id="UP000001963"/>
    </source>
</evidence>
<sequence length="294" mass="31698">MSVWPQPAPWSAESSASSRWIPCSLSLPPSSGFKLLQPGDHPDNALLGMRDVTLGFGPKIIQRNLSFDVRKGSIFAVMGGSGCGKSTVLKSMVGLLRPKAGRVYVEGNDYWGGSDADRTATGRRFGVLFQSAALWSSMTVGENIALPLEMFTKLAPRQIRSLVELKLGLVGMSHAIDLMPSELSGGMRKRAGLARALALDPDILFFDEPSAGLDPITSARLDDLIMTLRDGLGATIVIVSHELPSLFAIADDGVFLDAHTRTTIAHGAPRDLRDHCDDPQVRAFMNRDALNTEN</sequence>
<dbReference type="KEGG" id="gbe:GbCGDNIH1_1453"/>
<dbReference type="Gene3D" id="3.40.50.300">
    <property type="entry name" value="P-loop containing nucleotide triphosphate hydrolases"/>
    <property type="match status" value="1"/>
</dbReference>
<dbReference type="InterPro" id="IPR027417">
    <property type="entry name" value="P-loop_NTPase"/>
</dbReference>
<dbReference type="Proteomes" id="UP000001963">
    <property type="component" value="Chromosome"/>
</dbReference>
<keyword evidence="3 5" id="KW-0067">ATP-binding</keyword>
<dbReference type="STRING" id="391165.GbCGDNIH1_1453"/>
<dbReference type="AlphaFoldDB" id="Q0BS51"/>
<organism evidence="5 6">
    <name type="scientific">Granulibacter bethesdensis (strain ATCC BAA-1260 / CGDNIH1)</name>
    <dbReference type="NCBI Taxonomy" id="391165"/>
    <lineage>
        <taxon>Bacteria</taxon>
        <taxon>Pseudomonadati</taxon>
        <taxon>Pseudomonadota</taxon>
        <taxon>Alphaproteobacteria</taxon>
        <taxon>Acetobacterales</taxon>
        <taxon>Acetobacteraceae</taxon>
        <taxon>Granulibacter</taxon>
    </lineage>
</organism>
<feature type="domain" description="ABC transporter" evidence="4">
    <location>
        <begin position="47"/>
        <end position="285"/>
    </location>
</feature>
<dbReference type="PROSITE" id="PS50893">
    <property type="entry name" value="ABC_TRANSPORTER_2"/>
    <property type="match status" value="1"/>
</dbReference>
<dbReference type="PANTHER" id="PTHR43023">
    <property type="entry name" value="PROTEIN TRIGALACTOSYLDIACYLGLYCEROL 3, CHLOROPLASTIC"/>
    <property type="match status" value="1"/>
</dbReference>
<protein>
    <submittedName>
        <fullName evidence="5">ABC transporter ATP-binding protein</fullName>
    </submittedName>
</protein>
<dbReference type="PANTHER" id="PTHR43023:SF3">
    <property type="entry name" value="PROTEIN TRIGALACTOSYLDIACYLGLYCEROL 3, CHLOROPLASTIC"/>
    <property type="match status" value="1"/>
</dbReference>
<dbReference type="PROSITE" id="PS00211">
    <property type="entry name" value="ABC_TRANSPORTER_1"/>
    <property type="match status" value="1"/>
</dbReference>
<dbReference type="EMBL" id="CP000394">
    <property type="protein sequence ID" value="ABI62351.2"/>
    <property type="molecule type" value="Genomic_DNA"/>
</dbReference>
<evidence type="ECO:0000313" key="5">
    <source>
        <dbReference type="EMBL" id="ABI62351.2"/>
    </source>
</evidence>
<dbReference type="GO" id="GO:0016887">
    <property type="term" value="F:ATP hydrolysis activity"/>
    <property type="evidence" value="ECO:0007669"/>
    <property type="project" value="InterPro"/>
</dbReference>
<proteinExistence type="predicted"/>
<dbReference type="SUPFAM" id="SSF52540">
    <property type="entry name" value="P-loop containing nucleoside triphosphate hydrolases"/>
    <property type="match status" value="1"/>
</dbReference>
<dbReference type="SMART" id="SM00382">
    <property type="entry name" value="AAA"/>
    <property type="match status" value="1"/>
</dbReference>
<accession>Q0BS51</accession>
<dbReference type="GO" id="GO:0005524">
    <property type="term" value="F:ATP binding"/>
    <property type="evidence" value="ECO:0007669"/>
    <property type="project" value="UniProtKB-KW"/>
</dbReference>
<dbReference type="InterPro" id="IPR003593">
    <property type="entry name" value="AAA+_ATPase"/>
</dbReference>
<dbReference type="Pfam" id="PF00005">
    <property type="entry name" value="ABC_tran"/>
    <property type="match status" value="1"/>
</dbReference>
<keyword evidence="1" id="KW-0813">Transport</keyword>
<dbReference type="eggNOG" id="COG1127">
    <property type="taxonomic scope" value="Bacteria"/>
</dbReference>
<evidence type="ECO:0000259" key="4">
    <source>
        <dbReference type="PROSITE" id="PS50893"/>
    </source>
</evidence>
<gene>
    <name evidence="5" type="ordered locus">GbCGDNIH1_1453</name>
</gene>
<keyword evidence="2" id="KW-0547">Nucleotide-binding</keyword>
<evidence type="ECO:0000256" key="1">
    <source>
        <dbReference type="ARBA" id="ARBA00022448"/>
    </source>
</evidence>
<dbReference type="InterPro" id="IPR017871">
    <property type="entry name" value="ABC_transporter-like_CS"/>
</dbReference>
<dbReference type="InterPro" id="IPR003439">
    <property type="entry name" value="ABC_transporter-like_ATP-bd"/>
</dbReference>
<reference evidence="5 6" key="1">
    <citation type="journal article" date="2007" name="J. Bacteriol.">
        <title>Genome sequence analysis of the emerging human pathogenic acetic acid bacterium Granulibacter bethesdensis.</title>
        <authorList>
            <person name="Greenberg D.E."/>
            <person name="Porcella S.F."/>
            <person name="Zelazny A.M."/>
            <person name="Virtaneva K."/>
            <person name="Sturdevant D.E."/>
            <person name="Kupko J.J.III."/>
            <person name="Barbian K.D."/>
            <person name="Babar A."/>
            <person name="Dorward D.W."/>
            <person name="Holland S.M."/>
        </authorList>
    </citation>
    <scope>NUCLEOTIDE SEQUENCE [LARGE SCALE GENOMIC DNA]</scope>
    <source>
        <strain evidence="6">ATCC BAA-1260 / CGDNIH1</strain>
    </source>
</reference>